<dbReference type="EMBL" id="CADCXW020000291">
    <property type="protein sequence ID" value="CAD1566319.1"/>
    <property type="molecule type" value="Genomic_DNA"/>
</dbReference>
<reference evidence="1" key="1">
    <citation type="submission" date="2020-07" db="EMBL/GenBank/DDBJ databases">
        <authorList>
            <person name="Ferguson B K."/>
        </authorList>
    </citation>
    <scope>NUCLEOTIDE SEQUENCE</scope>
    <source>
        <strain evidence="1">L06</strain>
    </source>
</reference>
<gene>
    <name evidence="1" type="ORF">BBRV_LOCUS85934</name>
</gene>
<protein>
    <submittedName>
        <fullName evidence="1">Uncharacterized protein</fullName>
    </submittedName>
</protein>
<organism evidence="1">
    <name type="scientific">Bracon brevicornis</name>
    <dbReference type="NCBI Taxonomy" id="1563983"/>
    <lineage>
        <taxon>Eukaryota</taxon>
        <taxon>Metazoa</taxon>
        <taxon>Ecdysozoa</taxon>
        <taxon>Arthropoda</taxon>
        <taxon>Hexapoda</taxon>
        <taxon>Insecta</taxon>
        <taxon>Pterygota</taxon>
        <taxon>Neoptera</taxon>
        <taxon>Endopterygota</taxon>
        <taxon>Hymenoptera</taxon>
        <taxon>Apocrita</taxon>
        <taxon>Ichneumonoidea</taxon>
        <taxon>Braconidae</taxon>
        <taxon>Braconinae</taxon>
        <taxon>Bracon</taxon>
    </lineage>
</organism>
<sequence>MYRLRLFRKSTTLELRKHLVQALVFPILDYCYLVFAGLSAEISAILDRLLNYGVRFVFGLRLDEHVTAYRRRLGWMKCEKRRNHFPGCLTYKVLSSRVSNYLANLFSANTSSRPDRGDVMPLAIPRRYTVTLDKSFHVTASYLWNSLSVKIRNQPSFKTAFKTYILTDQLPRHHP</sequence>
<name>A0A6V7KRN2_9HYME</name>
<proteinExistence type="predicted"/>
<accession>A0A6V7KRN2</accession>
<evidence type="ECO:0000313" key="1">
    <source>
        <dbReference type="EMBL" id="CAD1566319.1"/>
    </source>
</evidence>
<dbReference type="AlphaFoldDB" id="A0A6V7KRN2"/>